<keyword evidence="2" id="KW-1185">Reference proteome</keyword>
<reference evidence="1" key="1">
    <citation type="submission" date="2023-06" db="EMBL/GenBank/DDBJ databases">
        <title>Conoideocrella luteorostrata (Hypocreales: Clavicipitaceae), a potential biocontrol fungus for elongate hemlock scale in United States Christmas tree production areas.</title>
        <authorList>
            <person name="Barrett H."/>
            <person name="Lovett B."/>
            <person name="Macias A.M."/>
            <person name="Stajich J.E."/>
            <person name="Kasson M.T."/>
        </authorList>
    </citation>
    <scope>NUCLEOTIDE SEQUENCE</scope>
    <source>
        <strain evidence="1">ARSEF 14590</strain>
    </source>
</reference>
<evidence type="ECO:0000313" key="1">
    <source>
        <dbReference type="EMBL" id="KAK2590652.1"/>
    </source>
</evidence>
<gene>
    <name evidence="1" type="ORF">QQS21_011665</name>
</gene>
<organism evidence="1 2">
    <name type="scientific">Conoideocrella luteorostrata</name>
    <dbReference type="NCBI Taxonomy" id="1105319"/>
    <lineage>
        <taxon>Eukaryota</taxon>
        <taxon>Fungi</taxon>
        <taxon>Dikarya</taxon>
        <taxon>Ascomycota</taxon>
        <taxon>Pezizomycotina</taxon>
        <taxon>Sordariomycetes</taxon>
        <taxon>Hypocreomycetidae</taxon>
        <taxon>Hypocreales</taxon>
        <taxon>Clavicipitaceae</taxon>
        <taxon>Conoideocrella</taxon>
    </lineage>
</organism>
<dbReference type="Proteomes" id="UP001251528">
    <property type="component" value="Unassembled WGS sequence"/>
</dbReference>
<comment type="caution">
    <text evidence="1">The sequence shown here is derived from an EMBL/GenBank/DDBJ whole genome shotgun (WGS) entry which is preliminary data.</text>
</comment>
<proteinExistence type="predicted"/>
<evidence type="ECO:0000313" key="2">
    <source>
        <dbReference type="Proteomes" id="UP001251528"/>
    </source>
</evidence>
<protein>
    <submittedName>
        <fullName evidence="1">Uncharacterized protein</fullName>
    </submittedName>
</protein>
<dbReference type="AlphaFoldDB" id="A0AAJ0FNC9"/>
<name>A0AAJ0FNC9_9HYPO</name>
<dbReference type="EMBL" id="JASWJB010000412">
    <property type="protein sequence ID" value="KAK2590652.1"/>
    <property type="molecule type" value="Genomic_DNA"/>
</dbReference>
<accession>A0AAJ0FNC9</accession>
<sequence>MRTWNARECLRKRRKDVFKSSLIPKSIELADASARAARGLARSAYSLLAGSIVVVFFLDAGGHQGWNFVDDEDPRGQNAQT</sequence>